<dbReference type="AlphaFoldDB" id="A0A1S4BI12"/>
<dbReference type="OrthoDB" id="4096362at2759"/>
<dbReference type="PANTHER" id="PTHR22883">
    <property type="entry name" value="ZINC FINGER DHHC DOMAIN CONTAINING PROTEIN"/>
    <property type="match status" value="1"/>
</dbReference>
<proteinExistence type="inferred from homology"/>
<evidence type="ECO:0000256" key="4">
    <source>
        <dbReference type="ARBA" id="ARBA00022692"/>
    </source>
</evidence>
<evidence type="ECO:0000256" key="6">
    <source>
        <dbReference type="ARBA" id="ARBA00023136"/>
    </source>
</evidence>
<evidence type="ECO:0000256" key="3">
    <source>
        <dbReference type="ARBA" id="ARBA00022679"/>
    </source>
</evidence>
<dbReference type="PANTHER" id="PTHR22883:SF479">
    <property type="entry name" value="S-ACYLTRANSFERASE"/>
    <property type="match status" value="1"/>
</dbReference>
<keyword evidence="5 8" id="KW-1133">Transmembrane helix</keyword>
<dbReference type="RefSeq" id="XP_016488482.1">
    <property type="nucleotide sequence ID" value="XM_016632996.1"/>
</dbReference>
<evidence type="ECO:0000256" key="2">
    <source>
        <dbReference type="ARBA" id="ARBA00008574"/>
    </source>
</evidence>
<dbReference type="GO" id="GO:0012505">
    <property type="term" value="C:endomembrane system"/>
    <property type="evidence" value="ECO:0007669"/>
    <property type="project" value="UniProtKB-SubCell"/>
</dbReference>
<evidence type="ECO:0000256" key="5">
    <source>
        <dbReference type="ARBA" id="ARBA00022989"/>
    </source>
</evidence>
<dbReference type="InterPro" id="IPR039859">
    <property type="entry name" value="PFA4/ZDH16/20/ERF2-like"/>
</dbReference>
<keyword evidence="11" id="KW-1185">Reference proteome</keyword>
<evidence type="ECO:0000256" key="1">
    <source>
        <dbReference type="ARBA" id="ARBA00004127"/>
    </source>
</evidence>
<comment type="domain">
    <text evidence="8">The DHHC domain is required for palmitoyltransferase activity.</text>
</comment>
<keyword evidence="6 8" id="KW-0472">Membrane</keyword>
<feature type="transmembrane region" description="Helical" evidence="8">
    <location>
        <begin position="32"/>
        <end position="51"/>
    </location>
</feature>
<evidence type="ECO:0000256" key="9">
    <source>
        <dbReference type="SAM" id="MobiDB-lite"/>
    </source>
</evidence>
<feature type="transmembrane region" description="Helical" evidence="8">
    <location>
        <begin position="63"/>
        <end position="85"/>
    </location>
</feature>
<dbReference type="Pfam" id="PF01529">
    <property type="entry name" value="DHHC"/>
    <property type="match status" value="1"/>
</dbReference>
<evidence type="ECO:0000259" key="10">
    <source>
        <dbReference type="Pfam" id="PF01529"/>
    </source>
</evidence>
<reference evidence="12" key="2">
    <citation type="submission" date="2025-08" db="UniProtKB">
        <authorList>
            <consortium name="RefSeq"/>
        </authorList>
    </citation>
    <scope>IDENTIFICATION</scope>
    <source>
        <tissue evidence="12">Leaf</tissue>
    </source>
</reference>
<accession>A0A1S4BI12</accession>
<organism evidence="11 12">
    <name type="scientific">Nicotiana tabacum</name>
    <name type="common">Common tobacco</name>
    <dbReference type="NCBI Taxonomy" id="4097"/>
    <lineage>
        <taxon>Eukaryota</taxon>
        <taxon>Viridiplantae</taxon>
        <taxon>Streptophyta</taxon>
        <taxon>Embryophyta</taxon>
        <taxon>Tracheophyta</taxon>
        <taxon>Spermatophyta</taxon>
        <taxon>Magnoliopsida</taxon>
        <taxon>eudicotyledons</taxon>
        <taxon>Gunneridae</taxon>
        <taxon>Pentapetalae</taxon>
        <taxon>asterids</taxon>
        <taxon>lamiids</taxon>
        <taxon>Solanales</taxon>
        <taxon>Solanaceae</taxon>
        <taxon>Nicotianoideae</taxon>
        <taxon>Nicotianeae</taxon>
        <taxon>Nicotiana</taxon>
    </lineage>
</organism>
<evidence type="ECO:0000256" key="8">
    <source>
        <dbReference type="RuleBase" id="RU079119"/>
    </source>
</evidence>
<gene>
    <name evidence="12" type="primary">LOC107808465</name>
</gene>
<feature type="region of interest" description="Disordered" evidence="9">
    <location>
        <begin position="315"/>
        <end position="338"/>
    </location>
</feature>
<dbReference type="InterPro" id="IPR001594">
    <property type="entry name" value="Palmitoyltrfase_DHHC"/>
</dbReference>
<name>A0A1S4BI12_TOBAC</name>
<evidence type="ECO:0000256" key="7">
    <source>
        <dbReference type="ARBA" id="ARBA00023315"/>
    </source>
</evidence>
<comment type="similarity">
    <text evidence="2 8">Belongs to the DHHC palmitoyltransferase family.</text>
</comment>
<dbReference type="Proteomes" id="UP000790787">
    <property type="component" value="Chromosome 23"/>
</dbReference>
<dbReference type="PROSITE" id="PS50216">
    <property type="entry name" value="DHHC"/>
    <property type="match status" value="1"/>
</dbReference>
<sequence>MAKPKRVFQSWKGNNKFLFDGRLIFGPDAKSLIVTFTLILVPVVTFCVFVARNLVHEFSTGSTGYAIMVLAIVFTIYVFLLLFATSTKDPGVVPRNSHPPEEVLGYDSSASNEAGGKPLPRTKQILVNGLPVRVKYCETCMLYRPPRCSHCSVCDNCVERFDHHCPWVGQCIGKLLVDDYGTIWKAIKVSPASVALMAYCFVSLWFVGGLTGFHLYLICRNQTTYENFRHRGLRGDNRINVYDRGCTNNFLEVFCSRIEPSKNNFRGYVHEEALKSSKVGNIQVTEVDTSDGDRRVKVEEDLEIGEDLMKISQRRNSQDIGDIRGRGSDRSPISRSELDFGFGLESQFSSRSESRHSGW</sequence>
<evidence type="ECO:0000313" key="12">
    <source>
        <dbReference type="RefSeq" id="XP_016488482.1"/>
    </source>
</evidence>
<protein>
    <recommendedName>
        <fullName evidence="8">S-acyltransferase</fullName>
        <ecNumber evidence="8">2.3.1.225</ecNumber>
    </recommendedName>
    <alternativeName>
        <fullName evidence="8">Palmitoyltransferase</fullName>
    </alternativeName>
</protein>
<comment type="catalytic activity">
    <reaction evidence="8">
        <text>L-cysteinyl-[protein] + hexadecanoyl-CoA = S-hexadecanoyl-L-cysteinyl-[protein] + CoA</text>
        <dbReference type="Rhea" id="RHEA:36683"/>
        <dbReference type="Rhea" id="RHEA-COMP:10131"/>
        <dbReference type="Rhea" id="RHEA-COMP:11032"/>
        <dbReference type="ChEBI" id="CHEBI:29950"/>
        <dbReference type="ChEBI" id="CHEBI:57287"/>
        <dbReference type="ChEBI" id="CHEBI:57379"/>
        <dbReference type="ChEBI" id="CHEBI:74151"/>
        <dbReference type="EC" id="2.3.1.225"/>
    </reaction>
</comment>
<dbReference type="GeneID" id="107808465"/>
<reference evidence="11" key="1">
    <citation type="journal article" date="2014" name="Nat. Commun.">
        <title>The tobacco genome sequence and its comparison with those of tomato and potato.</title>
        <authorList>
            <person name="Sierro N."/>
            <person name="Battey J.N."/>
            <person name="Ouadi S."/>
            <person name="Bakaher N."/>
            <person name="Bovet L."/>
            <person name="Willig A."/>
            <person name="Goepfert S."/>
            <person name="Peitsch M.C."/>
            <person name="Ivanov N.V."/>
        </authorList>
    </citation>
    <scope>NUCLEOTIDE SEQUENCE [LARGE SCALE GENOMIC DNA]</scope>
</reference>
<dbReference type="GO" id="GO:0019706">
    <property type="term" value="F:protein-cysteine S-palmitoyltransferase activity"/>
    <property type="evidence" value="ECO:0007669"/>
    <property type="project" value="UniProtKB-EC"/>
</dbReference>
<dbReference type="EC" id="2.3.1.225" evidence="8"/>
<evidence type="ECO:0000313" key="11">
    <source>
        <dbReference type="Proteomes" id="UP000790787"/>
    </source>
</evidence>
<comment type="subcellular location">
    <subcellularLocation>
        <location evidence="1">Endomembrane system</location>
        <topology evidence="1">Multi-pass membrane protein</topology>
    </subcellularLocation>
</comment>
<keyword evidence="3 8" id="KW-0808">Transferase</keyword>
<feature type="domain" description="Palmitoyltransferase DHHC" evidence="10">
    <location>
        <begin position="135"/>
        <end position="174"/>
    </location>
</feature>
<keyword evidence="4 8" id="KW-0812">Transmembrane</keyword>
<feature type="transmembrane region" description="Helical" evidence="8">
    <location>
        <begin position="194"/>
        <end position="217"/>
    </location>
</feature>
<keyword evidence="7 8" id="KW-0012">Acyltransferase</keyword>
<dbReference type="RefSeq" id="XP_016488482.1">
    <property type="nucleotide sequence ID" value="XM_016632996.2"/>
</dbReference>